<dbReference type="AlphaFoldDB" id="A0A1B7NY60"/>
<evidence type="ECO:0000256" key="5">
    <source>
        <dbReference type="ARBA" id="ARBA00023136"/>
    </source>
</evidence>
<dbReference type="OrthoDB" id="4198076at2759"/>
<accession>A0A1B7NY60</accession>
<name>A0A1B7NY60_9EURO</name>
<evidence type="ECO:0000256" key="6">
    <source>
        <dbReference type="SAM" id="MobiDB-lite"/>
    </source>
</evidence>
<protein>
    <recommendedName>
        <fullName evidence="8">Major facilitator superfamily (MFS) profile domain-containing protein</fullName>
    </recommendedName>
</protein>
<gene>
    <name evidence="9" type="ORF">ACJ72_03938</name>
</gene>
<dbReference type="PROSITE" id="PS50850">
    <property type="entry name" value="MFS"/>
    <property type="match status" value="1"/>
</dbReference>
<dbReference type="InterPro" id="IPR005829">
    <property type="entry name" value="Sugar_transporter_CS"/>
</dbReference>
<feature type="transmembrane region" description="Helical" evidence="7">
    <location>
        <begin position="128"/>
        <end position="146"/>
    </location>
</feature>
<dbReference type="InterPro" id="IPR010573">
    <property type="entry name" value="MFS_Str1/Tri12-like"/>
</dbReference>
<feature type="transmembrane region" description="Helical" evidence="7">
    <location>
        <begin position="359"/>
        <end position="380"/>
    </location>
</feature>
<comment type="caution">
    <text evidence="9">The sequence shown here is derived from an EMBL/GenBank/DDBJ whole genome shotgun (WGS) entry which is preliminary data.</text>
</comment>
<proteinExistence type="predicted"/>
<dbReference type="Pfam" id="PF06609">
    <property type="entry name" value="TRI12"/>
    <property type="match status" value="1"/>
</dbReference>
<evidence type="ECO:0000256" key="7">
    <source>
        <dbReference type="SAM" id="Phobius"/>
    </source>
</evidence>
<dbReference type="GO" id="GO:0022857">
    <property type="term" value="F:transmembrane transporter activity"/>
    <property type="evidence" value="ECO:0007669"/>
    <property type="project" value="InterPro"/>
</dbReference>
<keyword evidence="5 7" id="KW-0472">Membrane</keyword>
<feature type="domain" description="Major facilitator superfamily (MFS) profile" evidence="8">
    <location>
        <begin position="62"/>
        <end position="569"/>
    </location>
</feature>
<feature type="transmembrane region" description="Helical" evidence="7">
    <location>
        <begin position="215"/>
        <end position="234"/>
    </location>
</feature>
<dbReference type="CDD" id="cd06179">
    <property type="entry name" value="MFS_TRI12_like"/>
    <property type="match status" value="1"/>
</dbReference>
<feature type="transmembrane region" description="Helical" evidence="7">
    <location>
        <begin position="63"/>
        <end position="87"/>
    </location>
</feature>
<dbReference type="PANTHER" id="PTHR23501:SF109">
    <property type="entry name" value="MAJOR FACILITATOR SUPERFAMILY (MFS) PROFILE DOMAIN-CONTAINING PROTEIN-RELATED"/>
    <property type="match status" value="1"/>
</dbReference>
<feature type="transmembrane region" description="Helical" evidence="7">
    <location>
        <begin position="184"/>
        <end position="203"/>
    </location>
</feature>
<feature type="transmembrane region" description="Helical" evidence="7">
    <location>
        <begin position="392"/>
        <end position="410"/>
    </location>
</feature>
<keyword evidence="4 7" id="KW-1133">Transmembrane helix</keyword>
<dbReference type="InterPro" id="IPR020846">
    <property type="entry name" value="MFS_dom"/>
</dbReference>
<feature type="transmembrane region" description="Helical" evidence="7">
    <location>
        <begin position="454"/>
        <end position="476"/>
    </location>
</feature>
<feature type="transmembrane region" description="Helical" evidence="7">
    <location>
        <begin position="545"/>
        <end position="564"/>
    </location>
</feature>
<dbReference type="PROSITE" id="PS00216">
    <property type="entry name" value="SUGAR_TRANSPORT_1"/>
    <property type="match status" value="1"/>
</dbReference>
<evidence type="ECO:0000256" key="4">
    <source>
        <dbReference type="ARBA" id="ARBA00022989"/>
    </source>
</evidence>
<dbReference type="InterPro" id="IPR053791">
    <property type="entry name" value="MFS_Tri12-like"/>
</dbReference>
<dbReference type="InterPro" id="IPR036259">
    <property type="entry name" value="MFS_trans_sf"/>
</dbReference>
<evidence type="ECO:0000256" key="2">
    <source>
        <dbReference type="ARBA" id="ARBA00022448"/>
    </source>
</evidence>
<evidence type="ECO:0000256" key="1">
    <source>
        <dbReference type="ARBA" id="ARBA00004141"/>
    </source>
</evidence>
<feature type="transmembrane region" description="Helical" evidence="7">
    <location>
        <begin position="255"/>
        <end position="274"/>
    </location>
</feature>
<feature type="region of interest" description="Disordered" evidence="6">
    <location>
        <begin position="1"/>
        <end position="25"/>
    </location>
</feature>
<organism evidence="9 10">
    <name type="scientific">Emergomyces africanus</name>
    <dbReference type="NCBI Taxonomy" id="1955775"/>
    <lineage>
        <taxon>Eukaryota</taxon>
        <taxon>Fungi</taxon>
        <taxon>Dikarya</taxon>
        <taxon>Ascomycota</taxon>
        <taxon>Pezizomycotina</taxon>
        <taxon>Eurotiomycetes</taxon>
        <taxon>Eurotiomycetidae</taxon>
        <taxon>Onygenales</taxon>
        <taxon>Ajellomycetaceae</taxon>
        <taxon>Emergomyces</taxon>
    </lineage>
</organism>
<reference evidence="9 10" key="1">
    <citation type="submission" date="2015-07" db="EMBL/GenBank/DDBJ databases">
        <title>Emmonsia species relationships and genome sequence.</title>
        <authorList>
            <person name="Cuomo C.A."/>
            <person name="Schwartz I.S."/>
            <person name="Kenyon C."/>
            <person name="de Hoog G.S."/>
            <person name="Govender N.P."/>
            <person name="Botha A."/>
            <person name="Moreno L."/>
            <person name="de Vries M."/>
            <person name="Munoz J.F."/>
            <person name="Stielow J.B."/>
        </authorList>
    </citation>
    <scope>NUCLEOTIDE SEQUENCE [LARGE SCALE GENOMIC DNA]</scope>
    <source>
        <strain evidence="9 10">CBS 136260</strain>
    </source>
</reference>
<feature type="transmembrane region" description="Helical" evidence="7">
    <location>
        <begin position="99"/>
        <end position="116"/>
    </location>
</feature>
<dbReference type="SUPFAM" id="SSF103473">
    <property type="entry name" value="MFS general substrate transporter"/>
    <property type="match status" value="1"/>
</dbReference>
<keyword evidence="3 7" id="KW-0812">Transmembrane</keyword>
<dbReference type="Proteomes" id="UP000091918">
    <property type="component" value="Unassembled WGS sequence"/>
</dbReference>
<dbReference type="PANTHER" id="PTHR23501">
    <property type="entry name" value="MAJOR FACILITATOR SUPERFAMILY"/>
    <property type="match status" value="1"/>
</dbReference>
<comment type="subcellular location">
    <subcellularLocation>
        <location evidence="1">Membrane</location>
        <topology evidence="1">Multi-pass membrane protein</topology>
    </subcellularLocation>
</comment>
<keyword evidence="2" id="KW-0813">Transport</keyword>
<dbReference type="Gene3D" id="1.20.1250.20">
    <property type="entry name" value="MFS general substrate transporter like domains"/>
    <property type="match status" value="1"/>
</dbReference>
<feature type="transmembrane region" description="Helical" evidence="7">
    <location>
        <begin position="152"/>
        <end position="172"/>
    </location>
</feature>
<evidence type="ECO:0000313" key="9">
    <source>
        <dbReference type="EMBL" id="OAX81718.1"/>
    </source>
</evidence>
<keyword evidence="10" id="KW-1185">Reference proteome</keyword>
<evidence type="ECO:0000313" key="10">
    <source>
        <dbReference type="Proteomes" id="UP000091918"/>
    </source>
</evidence>
<feature type="transmembrane region" description="Helical" evidence="7">
    <location>
        <begin position="286"/>
        <end position="303"/>
    </location>
</feature>
<dbReference type="GO" id="GO:0005886">
    <property type="term" value="C:plasma membrane"/>
    <property type="evidence" value="ECO:0007669"/>
    <property type="project" value="TreeGrafter"/>
</dbReference>
<sequence length="594" mass="63193">MDSKDSPISQDISPQTEAENFKKKHETGEVRDTLVEFIAEKATNHVDQVGFKFLLEPYTAGSLAAMSFGLFCAAFGFAPPAAVLTFINADIGSPNSASGLFSVIQTIGTTLGYIFVGRLSEVYGRRWVMIVFTSLGLLGAIICATVKDFNTFIGAGVLVGLATGAQCCYAFLAGELMPNKHKLFGGALVVTFCLPGTGLGAFLARSLVESASWRWIYYIYIMASVVSLALYVIFYHPQEAARELNKWEQTKRLDFVGIFLLIAGLVLFILGIMTGGNPYPWSSAKVLGMLISGAVCLVALVVYESYMGTRAFLAVHLFKDVRGFSMNCICSAVGGIAYVGVSILWPTQVNFIYGGTESWQTLAAMSCTIGLGLWTGMVFLGPLWGPFGYPRAILIGTNLWFTAFIGALAQCNPTNKGFGIAMSFLAAIPIGFVEQQTGAITQLFAADKDIGTSFGTMGCMRTGVGAIGTAVLLAILSAKTKTELSAHVTPAALGAGLPQSSLEALFSAMMLGTPTAMQSVPGINPKIMAVVATAQTAGYTAAYKYVYYAAVAFGLVACISAMFVRPIGHLLTNHVPKLVEKQDLVIDEKSSGEV</sequence>
<feature type="transmembrane region" description="Helical" evidence="7">
    <location>
        <begin position="324"/>
        <end position="347"/>
    </location>
</feature>
<evidence type="ECO:0000256" key="3">
    <source>
        <dbReference type="ARBA" id="ARBA00022692"/>
    </source>
</evidence>
<dbReference type="EMBL" id="LGUA01000422">
    <property type="protein sequence ID" value="OAX81718.1"/>
    <property type="molecule type" value="Genomic_DNA"/>
</dbReference>
<evidence type="ECO:0000259" key="8">
    <source>
        <dbReference type="PROSITE" id="PS50850"/>
    </source>
</evidence>
<feature type="compositionally biased region" description="Polar residues" evidence="6">
    <location>
        <begin position="1"/>
        <end position="18"/>
    </location>
</feature>